<dbReference type="Proteomes" id="UP001142610">
    <property type="component" value="Unassembled WGS sequence"/>
</dbReference>
<comment type="caution">
    <text evidence="1">The sequence shown here is derived from an EMBL/GenBank/DDBJ whole genome shotgun (WGS) entry which is preliminary data.</text>
</comment>
<proteinExistence type="predicted"/>
<evidence type="ECO:0008006" key="3">
    <source>
        <dbReference type="Google" id="ProtNLM"/>
    </source>
</evidence>
<dbReference type="EMBL" id="JANIBC010000023">
    <property type="protein sequence ID" value="MCQ8186600.1"/>
    <property type="molecule type" value="Genomic_DNA"/>
</dbReference>
<reference evidence="1" key="1">
    <citation type="submission" date="2022-07" db="EMBL/GenBank/DDBJ databases">
        <title>Parvularcula maris sp. nov., an algicidal bacterium isolated from seawater.</title>
        <authorList>
            <person name="Li F."/>
        </authorList>
    </citation>
    <scope>NUCLEOTIDE SEQUENCE</scope>
    <source>
        <strain evidence="1">BGMRC 0090</strain>
    </source>
</reference>
<keyword evidence="2" id="KW-1185">Reference proteome</keyword>
<evidence type="ECO:0000313" key="1">
    <source>
        <dbReference type="EMBL" id="MCQ8186600.1"/>
    </source>
</evidence>
<evidence type="ECO:0000313" key="2">
    <source>
        <dbReference type="Proteomes" id="UP001142610"/>
    </source>
</evidence>
<dbReference type="AlphaFoldDB" id="A0A9X2RIY5"/>
<sequence length="419" mass="45353">MIRPRQRATISVRLIGSQTDHRWRAPLLAEGFAVPAGGPAECALADLRGAENLDTALAEARRIALPLPLCVVLSLDEPLPREGHRDVVLVRLDRDRTEPLAAAIRSSVAAMHEAHALSVRSRALAACGLPLGSIHWPDLDAPAVMLAEPDRDLLPILKGLPCEKLVTPLSSSHTLRLLENQNAGALIIHLGRGNEHRLPVLKLIRRQSDLAELPVAVVCEEWTEELTASWLQHGADLLGRPSELPRLLETLQAGTSRYTVRQAVTQSLTNSVVTDEGHPSPIAGQRLFDQVVAEHRALGDRMAFGVIELHPEGGGSEHDVSEAGVYMAMALTGANLICRPRPSVFVVAMPYADKYYAGRTIRTLKTLIEDLKFGQEPDSVLISAKSAAIDGTGLTPKEAISELRTTLLQQVVDETLALA</sequence>
<name>A0A9X2RIY5_9PROT</name>
<gene>
    <name evidence="1" type="ORF">NOG11_14550</name>
</gene>
<protein>
    <recommendedName>
        <fullName evidence="3">GGDEF domain-containing protein</fullName>
    </recommendedName>
</protein>
<accession>A0A9X2RIY5</accession>
<organism evidence="1 2">
    <name type="scientific">Parvularcula maris</name>
    <dbReference type="NCBI Taxonomy" id="2965077"/>
    <lineage>
        <taxon>Bacteria</taxon>
        <taxon>Pseudomonadati</taxon>
        <taxon>Pseudomonadota</taxon>
        <taxon>Alphaproteobacteria</taxon>
        <taxon>Parvularculales</taxon>
        <taxon>Parvularculaceae</taxon>
        <taxon>Parvularcula</taxon>
    </lineage>
</organism>
<dbReference type="RefSeq" id="WP_256620537.1">
    <property type="nucleotide sequence ID" value="NZ_JANIBC010000023.1"/>
</dbReference>